<name>A0AAV7TLK3_PLEWA</name>
<dbReference type="AlphaFoldDB" id="A0AAV7TLK3"/>
<evidence type="ECO:0000256" key="2">
    <source>
        <dbReference type="SAM" id="MobiDB-lite"/>
    </source>
</evidence>
<feature type="coiled-coil region" evidence="1">
    <location>
        <begin position="161"/>
        <end position="188"/>
    </location>
</feature>
<organism evidence="3 4">
    <name type="scientific">Pleurodeles waltl</name>
    <name type="common">Iberian ribbed newt</name>
    <dbReference type="NCBI Taxonomy" id="8319"/>
    <lineage>
        <taxon>Eukaryota</taxon>
        <taxon>Metazoa</taxon>
        <taxon>Chordata</taxon>
        <taxon>Craniata</taxon>
        <taxon>Vertebrata</taxon>
        <taxon>Euteleostomi</taxon>
        <taxon>Amphibia</taxon>
        <taxon>Batrachia</taxon>
        <taxon>Caudata</taxon>
        <taxon>Salamandroidea</taxon>
        <taxon>Salamandridae</taxon>
        <taxon>Pleurodelinae</taxon>
        <taxon>Pleurodeles</taxon>
    </lineage>
</organism>
<protein>
    <recommendedName>
        <fullName evidence="5">C2H2-type domain-containing protein</fullName>
    </recommendedName>
</protein>
<feature type="compositionally biased region" description="Basic and acidic residues" evidence="2">
    <location>
        <begin position="47"/>
        <end position="62"/>
    </location>
</feature>
<keyword evidence="1" id="KW-0175">Coiled coil</keyword>
<dbReference type="Gene3D" id="3.30.70.1820">
    <property type="entry name" value="L1 transposable element, RRM domain"/>
    <property type="match status" value="1"/>
</dbReference>
<sequence length="440" mass="50191">MVRRRRPRNRLTSRGTVRSSLHRILPGRSAEASGTRILNEGPCRRAGTTEEKYTRKSADQRRRSILSRAFGRTVEAMPGNKLNQKSASKPARQLLFSEALQHKRLASTTTNPQTSSPPTESTTMADKSHPTTMDRILQEITTVSRRIEGMDASIISLTLETKSMRAKIASLQSRVTGLEQRMGLVEAQTTMSWDRDQDLLYLRSKLTDMEDRSRRDNIRLHWIPENEEGVDVQSFLRSALPKLTSLDFDPPIEFQRTHRVGPKRSGNPSRPRTIIACLLRHNQTRQILQAARKHGPFQMDEHDIRITADYSKETNDRRKAFLALRPRLRQLEIKYGLFDPARMCVTKNGVSKDFYNPEELQLFLDSFQPQSMDSTSTNGSQDNGGDNEGNGNLPPGQEKTDMALSPFYGLLCSRHCRSRFSDLAGFRVHYALNRDHVPRF</sequence>
<feature type="compositionally biased region" description="Low complexity" evidence="2">
    <location>
        <begin position="107"/>
        <end position="123"/>
    </location>
</feature>
<dbReference type="EMBL" id="JANPWB010000006">
    <property type="protein sequence ID" value="KAJ1177507.1"/>
    <property type="molecule type" value="Genomic_DNA"/>
</dbReference>
<keyword evidence="4" id="KW-1185">Reference proteome</keyword>
<reference evidence="3" key="1">
    <citation type="journal article" date="2022" name="bioRxiv">
        <title>Sequencing and chromosome-scale assembly of the giantPleurodeles waltlgenome.</title>
        <authorList>
            <person name="Brown T."/>
            <person name="Elewa A."/>
            <person name="Iarovenko S."/>
            <person name="Subramanian E."/>
            <person name="Araus A.J."/>
            <person name="Petzold A."/>
            <person name="Susuki M."/>
            <person name="Suzuki K.-i.T."/>
            <person name="Hayashi T."/>
            <person name="Toyoda A."/>
            <person name="Oliveira C."/>
            <person name="Osipova E."/>
            <person name="Leigh N.D."/>
            <person name="Simon A."/>
            <person name="Yun M.H."/>
        </authorList>
    </citation>
    <scope>NUCLEOTIDE SEQUENCE</scope>
    <source>
        <strain evidence="3">20211129_DDA</strain>
        <tissue evidence="3">Liver</tissue>
    </source>
</reference>
<dbReference type="InterPro" id="IPR004244">
    <property type="entry name" value="Transposase_22"/>
</dbReference>
<evidence type="ECO:0000313" key="4">
    <source>
        <dbReference type="Proteomes" id="UP001066276"/>
    </source>
</evidence>
<feature type="region of interest" description="Disordered" evidence="2">
    <location>
        <begin position="104"/>
        <end position="129"/>
    </location>
</feature>
<proteinExistence type="predicted"/>
<accession>A0AAV7TLK3</accession>
<evidence type="ECO:0008006" key="5">
    <source>
        <dbReference type="Google" id="ProtNLM"/>
    </source>
</evidence>
<dbReference type="PANTHER" id="PTHR11505">
    <property type="entry name" value="L1 TRANSPOSABLE ELEMENT-RELATED"/>
    <property type="match status" value="1"/>
</dbReference>
<feature type="compositionally biased region" description="Low complexity" evidence="2">
    <location>
        <begin position="378"/>
        <end position="392"/>
    </location>
</feature>
<feature type="region of interest" description="Disordered" evidence="2">
    <location>
        <begin position="39"/>
        <end position="62"/>
    </location>
</feature>
<evidence type="ECO:0000313" key="3">
    <source>
        <dbReference type="EMBL" id="KAJ1177507.1"/>
    </source>
</evidence>
<comment type="caution">
    <text evidence="3">The sequence shown here is derived from an EMBL/GenBank/DDBJ whole genome shotgun (WGS) entry which is preliminary data.</text>
</comment>
<feature type="region of interest" description="Disordered" evidence="2">
    <location>
        <begin position="370"/>
        <end position="399"/>
    </location>
</feature>
<dbReference type="Proteomes" id="UP001066276">
    <property type="component" value="Chromosome 3_2"/>
</dbReference>
<evidence type="ECO:0000256" key="1">
    <source>
        <dbReference type="SAM" id="Coils"/>
    </source>
</evidence>
<gene>
    <name evidence="3" type="ORF">NDU88_002762</name>
</gene>